<evidence type="ECO:0000256" key="4">
    <source>
        <dbReference type="ARBA" id="ARBA00022741"/>
    </source>
</evidence>
<keyword evidence="3" id="KW-1003">Cell membrane</keyword>
<comment type="subcellular location">
    <subcellularLocation>
        <location evidence="1">Cell membrane</location>
        <topology evidence="1">Peripheral membrane protein</topology>
    </subcellularLocation>
</comment>
<dbReference type="PANTHER" id="PTHR43553">
    <property type="entry name" value="HEAVY METAL TRANSPORTER"/>
    <property type="match status" value="1"/>
</dbReference>
<dbReference type="SUPFAM" id="SSF52540">
    <property type="entry name" value="P-loop containing nucleoside triphosphate hydrolases"/>
    <property type="match status" value="1"/>
</dbReference>
<dbReference type="PROSITE" id="PS00211">
    <property type="entry name" value="ABC_TRANSPORTER_1"/>
    <property type="match status" value="1"/>
</dbReference>
<evidence type="ECO:0000313" key="9">
    <source>
        <dbReference type="EMBL" id="TGG88673.1"/>
    </source>
</evidence>
<keyword evidence="6" id="KW-1278">Translocase</keyword>
<dbReference type="Gene3D" id="3.40.50.300">
    <property type="entry name" value="P-loop containing nucleotide triphosphate hydrolases"/>
    <property type="match status" value="1"/>
</dbReference>
<evidence type="ECO:0000256" key="2">
    <source>
        <dbReference type="ARBA" id="ARBA00022448"/>
    </source>
</evidence>
<keyword evidence="2" id="KW-0813">Transport</keyword>
<evidence type="ECO:0000256" key="7">
    <source>
        <dbReference type="ARBA" id="ARBA00023136"/>
    </source>
</evidence>
<dbReference type="InterPro" id="IPR017871">
    <property type="entry name" value="ABC_transporter-like_CS"/>
</dbReference>
<evidence type="ECO:0000313" key="10">
    <source>
        <dbReference type="Proteomes" id="UP000297288"/>
    </source>
</evidence>
<dbReference type="GO" id="GO:0005524">
    <property type="term" value="F:ATP binding"/>
    <property type="evidence" value="ECO:0007669"/>
    <property type="project" value="UniProtKB-KW"/>
</dbReference>
<dbReference type="InterPro" id="IPR027417">
    <property type="entry name" value="P-loop_NTPase"/>
</dbReference>
<dbReference type="InterPro" id="IPR003593">
    <property type="entry name" value="AAA+_ATPase"/>
</dbReference>
<dbReference type="GO" id="GO:0016887">
    <property type="term" value="F:ATP hydrolysis activity"/>
    <property type="evidence" value="ECO:0007669"/>
    <property type="project" value="InterPro"/>
</dbReference>
<evidence type="ECO:0000259" key="8">
    <source>
        <dbReference type="PROSITE" id="PS50893"/>
    </source>
</evidence>
<sequence>MVELRNIHLSFDDTVLFDGFNLKVQQREKVLIYGKSGIGKSSIMKMILGFVEPDKGNVLYKGKELDKNTVWGLRENTAFVTQDNDITGGLVKDFISEVMGYKANKNIEISKDKIVELLEYFDLENKILEKDFQDLSGGEKQRISIIVSILLDKELYLLDEITSSLDNKMKKKVVDYFVDEMDKTQIIISHDNHWLEKDKLRIINLEEL</sequence>
<reference evidence="9 10" key="1">
    <citation type="submission" date="2019-04" db="EMBL/GenBank/DDBJ databases">
        <title>Draft genome sequence data and analysis of a Fermenting Bacterium, Geotoga petraea strain HO-Geo1, isolated from heavy-oil petroleum reservoir in Russia.</title>
        <authorList>
            <person name="Grouzdev D.S."/>
            <person name="Semenova E.M."/>
            <person name="Sokolova D.S."/>
            <person name="Tourova T.P."/>
            <person name="Poltaraus A.B."/>
            <person name="Nazina T.N."/>
        </authorList>
    </citation>
    <scope>NUCLEOTIDE SEQUENCE [LARGE SCALE GENOMIC DNA]</scope>
    <source>
        <strain evidence="9 10">HO-Geo1</strain>
    </source>
</reference>
<feature type="domain" description="ABC transporter" evidence="8">
    <location>
        <begin position="2"/>
        <end position="208"/>
    </location>
</feature>
<dbReference type="PROSITE" id="PS50893">
    <property type="entry name" value="ABC_TRANSPORTER_2"/>
    <property type="match status" value="1"/>
</dbReference>
<dbReference type="Pfam" id="PF00005">
    <property type="entry name" value="ABC_tran"/>
    <property type="match status" value="1"/>
</dbReference>
<dbReference type="Proteomes" id="UP000297288">
    <property type="component" value="Unassembled WGS sequence"/>
</dbReference>
<keyword evidence="5 9" id="KW-0067">ATP-binding</keyword>
<dbReference type="GO" id="GO:0042626">
    <property type="term" value="F:ATPase-coupled transmembrane transporter activity"/>
    <property type="evidence" value="ECO:0007669"/>
    <property type="project" value="TreeGrafter"/>
</dbReference>
<evidence type="ECO:0000256" key="5">
    <source>
        <dbReference type="ARBA" id="ARBA00022840"/>
    </source>
</evidence>
<gene>
    <name evidence="9" type="ORF">E4650_00255</name>
</gene>
<organism evidence="9 10">
    <name type="scientific">Geotoga petraea</name>
    <dbReference type="NCBI Taxonomy" id="28234"/>
    <lineage>
        <taxon>Bacteria</taxon>
        <taxon>Thermotogati</taxon>
        <taxon>Thermotogota</taxon>
        <taxon>Thermotogae</taxon>
        <taxon>Petrotogales</taxon>
        <taxon>Petrotogaceae</taxon>
        <taxon>Geotoga</taxon>
    </lineage>
</organism>
<dbReference type="OrthoDB" id="9801958at2"/>
<dbReference type="GO" id="GO:0043190">
    <property type="term" value="C:ATP-binding cassette (ABC) transporter complex"/>
    <property type="evidence" value="ECO:0007669"/>
    <property type="project" value="TreeGrafter"/>
</dbReference>
<evidence type="ECO:0000256" key="1">
    <source>
        <dbReference type="ARBA" id="ARBA00004202"/>
    </source>
</evidence>
<accession>A0A4Z0W0S5</accession>
<comment type="caution">
    <text evidence="9">The sequence shown here is derived from an EMBL/GenBank/DDBJ whole genome shotgun (WGS) entry which is preliminary data.</text>
</comment>
<dbReference type="RefSeq" id="WP_135402369.1">
    <property type="nucleotide sequence ID" value="NZ_SRME01000001.1"/>
</dbReference>
<keyword evidence="4" id="KW-0547">Nucleotide-binding</keyword>
<name>A0A4Z0W0S5_9BACT</name>
<keyword evidence="7" id="KW-0472">Membrane</keyword>
<proteinExistence type="predicted"/>
<dbReference type="PANTHER" id="PTHR43553:SF27">
    <property type="entry name" value="ENERGY-COUPLING FACTOR TRANSPORTER ATP-BINDING PROTEIN ECFA2"/>
    <property type="match status" value="1"/>
</dbReference>
<dbReference type="SMART" id="SM00382">
    <property type="entry name" value="AAA"/>
    <property type="match status" value="1"/>
</dbReference>
<protein>
    <submittedName>
        <fullName evidence="9">ATP-binding cassette domain-containing protein</fullName>
    </submittedName>
</protein>
<dbReference type="InterPro" id="IPR003439">
    <property type="entry name" value="ABC_transporter-like_ATP-bd"/>
</dbReference>
<dbReference type="InterPro" id="IPR050095">
    <property type="entry name" value="ECF_ABC_transporter_ATP-bd"/>
</dbReference>
<dbReference type="AlphaFoldDB" id="A0A4Z0W0S5"/>
<evidence type="ECO:0000256" key="3">
    <source>
        <dbReference type="ARBA" id="ARBA00022475"/>
    </source>
</evidence>
<dbReference type="EMBL" id="SRME01000001">
    <property type="protein sequence ID" value="TGG88673.1"/>
    <property type="molecule type" value="Genomic_DNA"/>
</dbReference>
<evidence type="ECO:0000256" key="6">
    <source>
        <dbReference type="ARBA" id="ARBA00022967"/>
    </source>
</evidence>